<reference evidence="1 2" key="1">
    <citation type="submission" date="2024-10" db="EMBL/GenBank/DDBJ databases">
        <title>Updated reference genomes for cyclostephanoid diatoms.</title>
        <authorList>
            <person name="Roberts W.R."/>
            <person name="Alverson A.J."/>
        </authorList>
    </citation>
    <scope>NUCLEOTIDE SEQUENCE [LARGE SCALE GENOMIC DNA]</scope>
    <source>
        <strain evidence="1 2">AJA010-31</strain>
    </source>
</reference>
<dbReference type="EMBL" id="JALLPJ020001271">
    <property type="protein sequence ID" value="KAL3772227.1"/>
    <property type="molecule type" value="Genomic_DNA"/>
</dbReference>
<organism evidence="1 2">
    <name type="scientific">Cyclotella atomus</name>
    <dbReference type="NCBI Taxonomy" id="382360"/>
    <lineage>
        <taxon>Eukaryota</taxon>
        <taxon>Sar</taxon>
        <taxon>Stramenopiles</taxon>
        <taxon>Ochrophyta</taxon>
        <taxon>Bacillariophyta</taxon>
        <taxon>Coscinodiscophyceae</taxon>
        <taxon>Thalassiosirophycidae</taxon>
        <taxon>Stephanodiscales</taxon>
        <taxon>Stephanodiscaceae</taxon>
        <taxon>Cyclotella</taxon>
    </lineage>
</organism>
<proteinExistence type="predicted"/>
<gene>
    <name evidence="1" type="ORF">ACHAWO_012625</name>
</gene>
<dbReference type="InterPro" id="IPR015947">
    <property type="entry name" value="PUA-like_sf"/>
</dbReference>
<name>A0ABD3N885_9STRA</name>
<keyword evidence="2" id="KW-1185">Reference proteome</keyword>
<protein>
    <submittedName>
        <fullName evidence="1">Uncharacterized protein</fullName>
    </submittedName>
</protein>
<sequence>MTNMNKFTAISLIFQSTRGFAPSSPSPYHTVKSIGGGSSSLRYNPNDIDSFGSASYSEEIRPFSDEESESVRKRRMEMVSKLRKAFYSDNHTKEDHSKLSGNARPKVAYGSSIISNLPALSPEDLYDITSNDMPAVLPGYQYVWNIHLPEHCHMFHSILAKEGPWFFACLSEYNIFSDEPQYATLMRICDHRLRDEDGRIVLAVQAMDRLRVNKLSSTYMSIRTGDFQIWPEIELVREKLNGAFPTDQIEVDGRDECITQTVDPKSVTLAALAASAAESYRCRNFEYAPIYLTEKPKGPDNAHSLHANPNDSKATQMIKAGIKKQQEEEERKYEIDYLRVNELANYDALAYRSLIDASAVNAQAIKNFWTNTASEQQPNFVDEEELFAKLANHEVDSKPKFTIASQEATLLPLPDFSTYANSPSTEGVVMMEYHLWKSLDELIRLLNAVSTTPVPLSSQLMALLPKRNDWPEEFVLDEYSKSMLSKTGPIVRIDDVTKQSRSSVYDNTGYSSLRRALRLSHAVWLLLDGLAVTGVNPPPPSRAKVLAIESIFERLRVSKTVLDSVNAVLRNLIPHINKDGEADSEN</sequence>
<dbReference type="Proteomes" id="UP001530400">
    <property type="component" value="Unassembled WGS sequence"/>
</dbReference>
<dbReference type="AlphaFoldDB" id="A0ABD3N885"/>
<accession>A0ABD3N885</accession>
<dbReference type="SUPFAM" id="SSF88697">
    <property type="entry name" value="PUA domain-like"/>
    <property type="match status" value="1"/>
</dbReference>
<evidence type="ECO:0000313" key="1">
    <source>
        <dbReference type="EMBL" id="KAL3772227.1"/>
    </source>
</evidence>
<evidence type="ECO:0000313" key="2">
    <source>
        <dbReference type="Proteomes" id="UP001530400"/>
    </source>
</evidence>
<comment type="caution">
    <text evidence="1">The sequence shown here is derived from an EMBL/GenBank/DDBJ whole genome shotgun (WGS) entry which is preliminary data.</text>
</comment>